<organism evidence="2 3">
    <name type="scientific">Bdellovibrio bacteriovorus str. Tiberius</name>
    <dbReference type="NCBI Taxonomy" id="1069642"/>
    <lineage>
        <taxon>Bacteria</taxon>
        <taxon>Pseudomonadati</taxon>
        <taxon>Bdellovibrionota</taxon>
        <taxon>Bdellovibrionia</taxon>
        <taxon>Bdellovibrionales</taxon>
        <taxon>Pseudobdellovibrionaceae</taxon>
        <taxon>Bdellovibrio</taxon>
    </lineage>
</organism>
<dbReference type="PATRIC" id="fig|1069642.3.peg.2748"/>
<evidence type="ECO:0000313" key="3">
    <source>
        <dbReference type="Proteomes" id="UP000010074"/>
    </source>
</evidence>
<dbReference type="SUPFAM" id="SSF101874">
    <property type="entry name" value="YceI-like"/>
    <property type="match status" value="1"/>
</dbReference>
<sequence>MHSSANFTIKHMMIAKVHGGFEKLTGSLSLDSSDITRSSIEAVIDASSINTREAQRDTHLKSADFFDVEKYPTLNFKSTKVEKDGDDLKVTGDLTIHGITKEVVLAVEGPTAEMKDPYGNIKIGISATTKIKRKDFGLSWNAALEAGGVLVGDDVSISLDVQFAKQV</sequence>
<dbReference type="Pfam" id="PF04264">
    <property type="entry name" value="YceI"/>
    <property type="match status" value="1"/>
</dbReference>
<dbReference type="PANTHER" id="PTHR34406:SF1">
    <property type="entry name" value="PROTEIN YCEI"/>
    <property type="match status" value="1"/>
</dbReference>
<name>K7YXT2_BDEBC</name>
<dbReference type="STRING" id="1069642.Bdt_2777"/>
<dbReference type="SMART" id="SM00867">
    <property type="entry name" value="YceI"/>
    <property type="match status" value="1"/>
</dbReference>
<evidence type="ECO:0000259" key="1">
    <source>
        <dbReference type="SMART" id="SM00867"/>
    </source>
</evidence>
<dbReference type="PANTHER" id="PTHR34406">
    <property type="entry name" value="PROTEIN YCEI"/>
    <property type="match status" value="1"/>
</dbReference>
<dbReference type="AlphaFoldDB" id="K7YXT2"/>
<gene>
    <name evidence="2" type="ORF">Bdt_2777</name>
</gene>
<dbReference type="HOGENOM" id="CLU_071003_3_0_7"/>
<dbReference type="InterPro" id="IPR036761">
    <property type="entry name" value="TTHA0802/YceI-like_sf"/>
</dbReference>
<dbReference type="EMBL" id="CP002930">
    <property type="protein sequence ID" value="AFY02458.1"/>
    <property type="molecule type" value="Genomic_DNA"/>
</dbReference>
<proteinExistence type="predicted"/>
<dbReference type="KEGG" id="bbat:Bdt_2777"/>
<evidence type="ECO:0000313" key="2">
    <source>
        <dbReference type="EMBL" id="AFY02458.1"/>
    </source>
</evidence>
<dbReference type="InterPro" id="IPR007372">
    <property type="entry name" value="Lipid/polyisoprenoid-bd_YceI"/>
</dbReference>
<dbReference type="Gene3D" id="2.40.128.110">
    <property type="entry name" value="Lipid/polyisoprenoid-binding, YceI-like"/>
    <property type="match status" value="1"/>
</dbReference>
<protein>
    <recommendedName>
        <fullName evidence="1">Lipid/polyisoprenoid-binding YceI-like domain-containing protein</fullName>
    </recommendedName>
</protein>
<accession>K7YXT2</accession>
<reference evidence="2 3" key="1">
    <citation type="journal article" date="2012" name="BMC Genomics">
        <title>Genome analysis of a simultaneously predatory and prey-independent, novel Bdellovibrio bacteriovorus from the River Tiber, supports in silico predictions of both ancient and recent lateral gene transfer from diverse bacteria.</title>
        <authorList>
            <person name="Hobley L."/>
            <person name="Lerner T.R."/>
            <person name="Williams L.E."/>
            <person name="Lambert C."/>
            <person name="Till R."/>
            <person name="Milner D.S."/>
            <person name="Basford S.M."/>
            <person name="Capeness M.J."/>
            <person name="Fenton A.K."/>
            <person name="Atterbury R.J."/>
            <person name="Harris M.A."/>
            <person name="Sockett R.E."/>
        </authorList>
    </citation>
    <scope>NUCLEOTIDE SEQUENCE [LARGE SCALE GENOMIC DNA]</scope>
    <source>
        <strain evidence="2 3">Tiberius</strain>
    </source>
</reference>
<feature type="domain" description="Lipid/polyisoprenoid-binding YceI-like" evidence="1">
    <location>
        <begin position="1"/>
        <end position="164"/>
    </location>
</feature>
<dbReference type="Proteomes" id="UP000010074">
    <property type="component" value="Chromosome"/>
</dbReference>